<evidence type="ECO:0000313" key="4">
    <source>
        <dbReference type="Proteomes" id="UP001358417"/>
    </source>
</evidence>
<keyword evidence="2" id="KW-1133">Transmembrane helix</keyword>
<name>A0AAV9MTC5_9EURO</name>
<feature type="region of interest" description="Disordered" evidence="1">
    <location>
        <begin position="1"/>
        <end position="37"/>
    </location>
</feature>
<organism evidence="3 4">
    <name type="scientific">Exophiala bonariae</name>
    <dbReference type="NCBI Taxonomy" id="1690606"/>
    <lineage>
        <taxon>Eukaryota</taxon>
        <taxon>Fungi</taxon>
        <taxon>Dikarya</taxon>
        <taxon>Ascomycota</taxon>
        <taxon>Pezizomycotina</taxon>
        <taxon>Eurotiomycetes</taxon>
        <taxon>Chaetothyriomycetidae</taxon>
        <taxon>Chaetothyriales</taxon>
        <taxon>Herpotrichiellaceae</taxon>
        <taxon>Exophiala</taxon>
    </lineage>
</organism>
<feature type="compositionally biased region" description="Low complexity" evidence="1">
    <location>
        <begin position="24"/>
        <end position="36"/>
    </location>
</feature>
<keyword evidence="2" id="KW-0472">Membrane</keyword>
<accession>A0AAV9MTC5</accession>
<keyword evidence="4" id="KW-1185">Reference proteome</keyword>
<sequence>MGSRHKTKRVKRRRRRDCHSQKPSGFESSSAVSSEGWPVALRERPDLSLTSDNTSFLQTRARLGEEDKNDIYEIFMRGPADPVGRIPRAVKLESFASGMSLDVLRIAQENGDLRPAVWRDDRNYRNKSAVPGAACKALTAYGLCLDFSKPRFPSSLNTSALSYAPIDDQTQDQKSSSVAPISSMTNGTTSLELDADRRLVYINDLDRYTIFAVVWTASPHQVPALRNALYHHLDFNALLEMSVNIGTFPAFELAFHLPFFVLKINSPRRGDHRVDNKKKTLRRSYNLPSLDGPKGTSSDWLHEAHISCTVTGSDEVRWMAYAFIDTYYFDANDEDREDATENEADALEDDRADLSVDEEGDLEDHTMCPDALTYGVEDAGKPIWNPRIYFLAVFARRLQQARREWENVVMNFTERIRAFEEVHENAMSDSTRFQSSDEQRNTLDIHESLAWVLKTKHLTDRMCKVLGGTIRAYEPFCSRHEACGDGSLRFPQGHRLLAEVYKTFEILCQLEFKLSNLVHSCGQYESELHARLNAIQSQITAKAMAVSNEQLELSTTALELGKKQSQFAQESKRFSWIMMLYVSPIALTASVFSMEESVLPKVLPFVKPNVGWFIGLICIFELVGIIVHAAWSQWGKLGKLAGEAQRYRDFWSPSRWFTRSRKSSVDEESRPVTPVTNAPPSPPAVPAYARSES</sequence>
<evidence type="ECO:0000256" key="2">
    <source>
        <dbReference type="SAM" id="Phobius"/>
    </source>
</evidence>
<feature type="region of interest" description="Disordered" evidence="1">
    <location>
        <begin position="658"/>
        <end position="693"/>
    </location>
</feature>
<feature type="compositionally biased region" description="Basic residues" evidence="1">
    <location>
        <begin position="1"/>
        <end position="17"/>
    </location>
</feature>
<dbReference type="Proteomes" id="UP001358417">
    <property type="component" value="Unassembled WGS sequence"/>
</dbReference>
<proteinExistence type="predicted"/>
<keyword evidence="2" id="KW-0812">Transmembrane</keyword>
<feature type="transmembrane region" description="Helical" evidence="2">
    <location>
        <begin position="574"/>
        <end position="592"/>
    </location>
</feature>
<evidence type="ECO:0000313" key="3">
    <source>
        <dbReference type="EMBL" id="KAK5044654.1"/>
    </source>
</evidence>
<evidence type="ECO:0000256" key="1">
    <source>
        <dbReference type="SAM" id="MobiDB-lite"/>
    </source>
</evidence>
<comment type="caution">
    <text evidence="3">The sequence shown here is derived from an EMBL/GenBank/DDBJ whole genome shotgun (WGS) entry which is preliminary data.</text>
</comment>
<dbReference type="EMBL" id="JAVRRD010000045">
    <property type="protein sequence ID" value="KAK5044654.1"/>
    <property type="molecule type" value="Genomic_DNA"/>
</dbReference>
<reference evidence="3 4" key="1">
    <citation type="submission" date="2023-08" db="EMBL/GenBank/DDBJ databases">
        <title>Black Yeasts Isolated from many extreme environments.</title>
        <authorList>
            <person name="Coleine C."/>
            <person name="Stajich J.E."/>
            <person name="Selbmann L."/>
        </authorList>
    </citation>
    <scope>NUCLEOTIDE SEQUENCE [LARGE SCALE GENOMIC DNA]</scope>
    <source>
        <strain evidence="3 4">CCFEE 5792</strain>
    </source>
</reference>
<gene>
    <name evidence="3" type="ORF">LTR84_010546</name>
</gene>
<feature type="transmembrane region" description="Helical" evidence="2">
    <location>
        <begin position="612"/>
        <end position="631"/>
    </location>
</feature>
<protein>
    <submittedName>
        <fullName evidence="3">Uncharacterized protein</fullName>
    </submittedName>
</protein>
<dbReference type="RefSeq" id="XP_064700308.1">
    <property type="nucleotide sequence ID" value="XM_064854082.1"/>
</dbReference>
<dbReference type="GeneID" id="89978703"/>
<dbReference type="AlphaFoldDB" id="A0AAV9MTC5"/>